<proteinExistence type="predicted"/>
<organism evidence="2 3">
    <name type="scientific">Portunus trituberculatus</name>
    <name type="common">Swimming crab</name>
    <name type="synonym">Neptunus trituberculatus</name>
    <dbReference type="NCBI Taxonomy" id="210409"/>
    <lineage>
        <taxon>Eukaryota</taxon>
        <taxon>Metazoa</taxon>
        <taxon>Ecdysozoa</taxon>
        <taxon>Arthropoda</taxon>
        <taxon>Crustacea</taxon>
        <taxon>Multicrustacea</taxon>
        <taxon>Malacostraca</taxon>
        <taxon>Eumalacostraca</taxon>
        <taxon>Eucarida</taxon>
        <taxon>Decapoda</taxon>
        <taxon>Pleocyemata</taxon>
        <taxon>Brachyura</taxon>
        <taxon>Eubrachyura</taxon>
        <taxon>Portunoidea</taxon>
        <taxon>Portunidae</taxon>
        <taxon>Portuninae</taxon>
        <taxon>Portunus</taxon>
    </lineage>
</organism>
<keyword evidence="3" id="KW-1185">Reference proteome</keyword>
<protein>
    <submittedName>
        <fullName evidence="2">Uncharacterized protein</fullName>
    </submittedName>
</protein>
<sequence>MQFPPEAAWRRALLPNSPGLRRRSQANQPVPSESGVAGEISELLARPEELQAKCKRETCSDCKALWQCCIRCSLWLRLQLFDAELK</sequence>
<reference evidence="2 3" key="1">
    <citation type="submission" date="2019-05" db="EMBL/GenBank/DDBJ databases">
        <title>Another draft genome of Portunus trituberculatus and its Hox gene families provides insights of decapod evolution.</title>
        <authorList>
            <person name="Jeong J.-H."/>
            <person name="Song I."/>
            <person name="Kim S."/>
            <person name="Choi T."/>
            <person name="Kim D."/>
            <person name="Ryu S."/>
            <person name="Kim W."/>
        </authorList>
    </citation>
    <scope>NUCLEOTIDE SEQUENCE [LARGE SCALE GENOMIC DNA]</scope>
    <source>
        <tissue evidence="2">Muscle</tissue>
    </source>
</reference>
<evidence type="ECO:0000313" key="2">
    <source>
        <dbReference type="EMBL" id="MPC56381.1"/>
    </source>
</evidence>
<dbReference type="Proteomes" id="UP000324222">
    <property type="component" value="Unassembled WGS sequence"/>
</dbReference>
<dbReference type="AlphaFoldDB" id="A0A5B7G8P9"/>
<comment type="caution">
    <text evidence="2">The sequence shown here is derived from an EMBL/GenBank/DDBJ whole genome shotgun (WGS) entry which is preliminary data.</text>
</comment>
<gene>
    <name evidence="2" type="ORF">E2C01_050342</name>
</gene>
<feature type="region of interest" description="Disordered" evidence="1">
    <location>
        <begin position="16"/>
        <end position="38"/>
    </location>
</feature>
<accession>A0A5B7G8P9</accession>
<dbReference type="EMBL" id="VSRR010013896">
    <property type="protein sequence ID" value="MPC56381.1"/>
    <property type="molecule type" value="Genomic_DNA"/>
</dbReference>
<evidence type="ECO:0000313" key="3">
    <source>
        <dbReference type="Proteomes" id="UP000324222"/>
    </source>
</evidence>
<name>A0A5B7G8P9_PORTR</name>
<evidence type="ECO:0000256" key="1">
    <source>
        <dbReference type="SAM" id="MobiDB-lite"/>
    </source>
</evidence>